<gene>
    <name evidence="1" type="ORF">ACFQ2C_00735</name>
</gene>
<keyword evidence="1" id="KW-0449">Lipoprotein</keyword>
<protein>
    <submittedName>
        <fullName evidence="1">Gliding motility lipoprotein GldH</fullName>
    </submittedName>
</protein>
<dbReference type="RefSeq" id="WP_380894403.1">
    <property type="nucleotide sequence ID" value="NZ_JBHTKY010000001.1"/>
</dbReference>
<dbReference type="NCBIfam" id="TIGR03511">
    <property type="entry name" value="GldH_lipo"/>
    <property type="match status" value="1"/>
</dbReference>
<reference evidence="2" key="1">
    <citation type="journal article" date="2019" name="Int. J. Syst. Evol. Microbiol.">
        <title>The Global Catalogue of Microorganisms (GCM) 10K type strain sequencing project: providing services to taxonomists for standard genome sequencing and annotation.</title>
        <authorList>
            <consortium name="The Broad Institute Genomics Platform"/>
            <consortium name="The Broad Institute Genome Sequencing Center for Infectious Disease"/>
            <person name="Wu L."/>
            <person name="Ma J."/>
        </authorList>
    </citation>
    <scope>NUCLEOTIDE SEQUENCE [LARGE SCALE GENOMIC DNA]</scope>
    <source>
        <strain evidence="2">CCUG 52468</strain>
    </source>
</reference>
<dbReference type="EMBL" id="JBHTKY010000001">
    <property type="protein sequence ID" value="MFD1164122.1"/>
    <property type="molecule type" value="Genomic_DNA"/>
</dbReference>
<comment type="caution">
    <text evidence="1">The sequence shown here is derived from an EMBL/GenBank/DDBJ whole genome shotgun (WGS) entry which is preliminary data.</text>
</comment>
<organism evidence="1 2">
    <name type="scientific">Sphingobacterium daejeonense</name>
    <dbReference type="NCBI Taxonomy" id="371142"/>
    <lineage>
        <taxon>Bacteria</taxon>
        <taxon>Pseudomonadati</taxon>
        <taxon>Bacteroidota</taxon>
        <taxon>Sphingobacteriia</taxon>
        <taxon>Sphingobacteriales</taxon>
        <taxon>Sphingobacteriaceae</taxon>
        <taxon>Sphingobacterium</taxon>
    </lineage>
</organism>
<dbReference type="Pfam" id="PF14109">
    <property type="entry name" value="GldH_lipo"/>
    <property type="match status" value="1"/>
</dbReference>
<name>A0ABW3RHU0_9SPHI</name>
<proteinExistence type="predicted"/>
<evidence type="ECO:0000313" key="2">
    <source>
        <dbReference type="Proteomes" id="UP001597205"/>
    </source>
</evidence>
<accession>A0ABW3RHU0</accession>
<dbReference type="Proteomes" id="UP001597205">
    <property type="component" value="Unassembled WGS sequence"/>
</dbReference>
<dbReference type="PROSITE" id="PS51257">
    <property type="entry name" value="PROKAR_LIPOPROTEIN"/>
    <property type="match status" value="1"/>
</dbReference>
<evidence type="ECO:0000313" key="1">
    <source>
        <dbReference type="EMBL" id="MFD1164122.1"/>
    </source>
</evidence>
<dbReference type="InterPro" id="IPR020018">
    <property type="entry name" value="Motility-assoc_lipoprot_GldH"/>
</dbReference>
<sequence length="150" mass="17541">MRKYVFIAIVTLLLTSCQEGPFYERNSAIPKQLWDSSYKPQFQVEVENKEDRFDLFFNIRHTAYYPYSNFSFYIEQKQLQDSIIRSEIKLAESDGRWLGNSAGNLYGQTVLLKENFTFPDTGKYVFSVGQAMRENPLRGINDVGIKIIKR</sequence>
<keyword evidence="2" id="KW-1185">Reference proteome</keyword>